<dbReference type="Proteomes" id="UP000824093">
    <property type="component" value="Unassembled WGS sequence"/>
</dbReference>
<dbReference type="GO" id="GO:0000287">
    <property type="term" value="F:magnesium ion binding"/>
    <property type="evidence" value="ECO:0007669"/>
    <property type="project" value="InterPro"/>
</dbReference>
<sequence>MDRPMGSKHPKHGFIYPVNYGYIPNTLSGDGEELDSYVLGVFEPLQSFTGTCIAIIHRIKDNDDKLVVVPENRSFTDDEIRVLTEFQERFFESEIIR</sequence>
<evidence type="ECO:0000256" key="2">
    <source>
        <dbReference type="ARBA" id="ARBA00012146"/>
    </source>
</evidence>
<protein>
    <recommendedName>
        <fullName evidence="2">inorganic diphosphatase</fullName>
        <ecNumber evidence="2">3.6.1.1</ecNumber>
    </recommendedName>
</protein>
<dbReference type="Gene3D" id="3.90.80.10">
    <property type="entry name" value="Inorganic pyrophosphatase"/>
    <property type="match status" value="1"/>
</dbReference>
<evidence type="ECO:0000313" key="7">
    <source>
        <dbReference type="Proteomes" id="UP000824093"/>
    </source>
</evidence>
<dbReference type="GO" id="GO:0006796">
    <property type="term" value="P:phosphate-containing compound metabolic process"/>
    <property type="evidence" value="ECO:0007669"/>
    <property type="project" value="InterPro"/>
</dbReference>
<dbReference type="EC" id="3.6.1.1" evidence="2"/>
<keyword evidence="5" id="KW-0460">Magnesium</keyword>
<accession>A0A9D1M1E0</accession>
<evidence type="ECO:0000256" key="1">
    <source>
        <dbReference type="ARBA" id="ARBA00001946"/>
    </source>
</evidence>
<dbReference type="InterPro" id="IPR008162">
    <property type="entry name" value="Pyrophosphatase"/>
</dbReference>
<dbReference type="GO" id="GO:0004427">
    <property type="term" value="F:inorganic diphosphate phosphatase activity"/>
    <property type="evidence" value="ECO:0007669"/>
    <property type="project" value="UniProtKB-EC"/>
</dbReference>
<keyword evidence="4" id="KW-0378">Hydrolase</keyword>
<gene>
    <name evidence="6" type="ORF">IAB70_04140</name>
</gene>
<name>A0A9D1M1E0_9FIRM</name>
<dbReference type="EMBL" id="DVNH01000027">
    <property type="protein sequence ID" value="HIU51797.1"/>
    <property type="molecule type" value="Genomic_DNA"/>
</dbReference>
<dbReference type="InterPro" id="IPR036649">
    <property type="entry name" value="Pyrophosphatase_sf"/>
</dbReference>
<proteinExistence type="predicted"/>
<evidence type="ECO:0000313" key="6">
    <source>
        <dbReference type="EMBL" id="HIU51797.1"/>
    </source>
</evidence>
<reference evidence="6" key="1">
    <citation type="submission" date="2020-10" db="EMBL/GenBank/DDBJ databases">
        <authorList>
            <person name="Gilroy R."/>
        </authorList>
    </citation>
    <scope>NUCLEOTIDE SEQUENCE</scope>
    <source>
        <strain evidence="6">CHK195-15760</strain>
    </source>
</reference>
<keyword evidence="3" id="KW-0479">Metal-binding</keyword>
<evidence type="ECO:0000256" key="5">
    <source>
        <dbReference type="ARBA" id="ARBA00022842"/>
    </source>
</evidence>
<comment type="caution">
    <text evidence="6">The sequence shown here is derived from an EMBL/GenBank/DDBJ whole genome shotgun (WGS) entry which is preliminary data.</text>
</comment>
<evidence type="ECO:0000256" key="3">
    <source>
        <dbReference type="ARBA" id="ARBA00022723"/>
    </source>
</evidence>
<dbReference type="SUPFAM" id="SSF50324">
    <property type="entry name" value="Inorganic pyrophosphatase"/>
    <property type="match status" value="1"/>
</dbReference>
<dbReference type="GO" id="GO:0005737">
    <property type="term" value="C:cytoplasm"/>
    <property type="evidence" value="ECO:0007669"/>
    <property type="project" value="InterPro"/>
</dbReference>
<dbReference type="AlphaFoldDB" id="A0A9D1M1E0"/>
<dbReference type="Pfam" id="PF00719">
    <property type="entry name" value="Pyrophosphatase"/>
    <property type="match status" value="1"/>
</dbReference>
<reference evidence="6" key="2">
    <citation type="journal article" date="2021" name="PeerJ">
        <title>Extensive microbial diversity within the chicken gut microbiome revealed by metagenomics and culture.</title>
        <authorList>
            <person name="Gilroy R."/>
            <person name="Ravi A."/>
            <person name="Getino M."/>
            <person name="Pursley I."/>
            <person name="Horton D.L."/>
            <person name="Alikhan N.F."/>
            <person name="Baker D."/>
            <person name="Gharbi K."/>
            <person name="Hall N."/>
            <person name="Watson M."/>
            <person name="Adriaenssens E.M."/>
            <person name="Foster-Nyarko E."/>
            <person name="Jarju S."/>
            <person name="Secka A."/>
            <person name="Antonio M."/>
            <person name="Oren A."/>
            <person name="Chaudhuri R.R."/>
            <person name="La Ragione R."/>
            <person name="Hildebrand F."/>
            <person name="Pallen M.J."/>
        </authorList>
    </citation>
    <scope>NUCLEOTIDE SEQUENCE</scope>
    <source>
        <strain evidence="6">CHK195-15760</strain>
    </source>
</reference>
<comment type="cofactor">
    <cofactor evidence="1">
        <name>Mg(2+)</name>
        <dbReference type="ChEBI" id="CHEBI:18420"/>
    </cofactor>
</comment>
<organism evidence="6 7">
    <name type="scientific">Candidatus Merdicola faecigallinarum</name>
    <dbReference type="NCBI Taxonomy" id="2840862"/>
    <lineage>
        <taxon>Bacteria</taxon>
        <taxon>Bacillati</taxon>
        <taxon>Bacillota</taxon>
        <taxon>Clostridia</taxon>
        <taxon>Candidatus Merdicola</taxon>
    </lineage>
</organism>
<evidence type="ECO:0000256" key="4">
    <source>
        <dbReference type="ARBA" id="ARBA00022801"/>
    </source>
</evidence>